<proteinExistence type="predicted"/>
<dbReference type="Proteomes" id="UP000265520">
    <property type="component" value="Unassembled WGS sequence"/>
</dbReference>
<feature type="non-terminal residue" evidence="1">
    <location>
        <position position="1"/>
    </location>
</feature>
<reference evidence="1 2" key="1">
    <citation type="journal article" date="2018" name="Front. Plant Sci.">
        <title>Red Clover (Trifolium pratense) and Zigzag Clover (T. medium) - A Picture of Genomic Similarities and Differences.</title>
        <authorList>
            <person name="Dluhosova J."/>
            <person name="Istvanek J."/>
            <person name="Nedelnik J."/>
            <person name="Repkova J."/>
        </authorList>
    </citation>
    <scope>NUCLEOTIDE SEQUENCE [LARGE SCALE GENOMIC DNA]</scope>
    <source>
        <strain evidence="2">cv. 10/8</strain>
        <tissue evidence="1">Leaf</tissue>
    </source>
</reference>
<organism evidence="1 2">
    <name type="scientific">Trifolium medium</name>
    <dbReference type="NCBI Taxonomy" id="97028"/>
    <lineage>
        <taxon>Eukaryota</taxon>
        <taxon>Viridiplantae</taxon>
        <taxon>Streptophyta</taxon>
        <taxon>Embryophyta</taxon>
        <taxon>Tracheophyta</taxon>
        <taxon>Spermatophyta</taxon>
        <taxon>Magnoliopsida</taxon>
        <taxon>eudicotyledons</taxon>
        <taxon>Gunneridae</taxon>
        <taxon>Pentapetalae</taxon>
        <taxon>rosids</taxon>
        <taxon>fabids</taxon>
        <taxon>Fabales</taxon>
        <taxon>Fabaceae</taxon>
        <taxon>Papilionoideae</taxon>
        <taxon>50 kb inversion clade</taxon>
        <taxon>NPAAA clade</taxon>
        <taxon>Hologalegina</taxon>
        <taxon>IRL clade</taxon>
        <taxon>Trifolieae</taxon>
        <taxon>Trifolium</taxon>
    </lineage>
</organism>
<keyword evidence="2" id="KW-1185">Reference proteome</keyword>
<dbReference type="EMBL" id="LXQA011333225">
    <property type="protein sequence ID" value="MCI93596.1"/>
    <property type="molecule type" value="Genomic_DNA"/>
</dbReference>
<protein>
    <submittedName>
        <fullName evidence="1">Uncharacterized protein</fullName>
    </submittedName>
</protein>
<feature type="non-terminal residue" evidence="1">
    <location>
        <position position="58"/>
    </location>
</feature>
<evidence type="ECO:0000313" key="2">
    <source>
        <dbReference type="Proteomes" id="UP000265520"/>
    </source>
</evidence>
<comment type="caution">
    <text evidence="1">The sequence shown here is derived from an EMBL/GenBank/DDBJ whole genome shotgun (WGS) entry which is preliminary data.</text>
</comment>
<sequence length="58" mass="5791">VGDLRIVGLSVIVGRACSAVSVGVVVEGQKTISLVVEVALVPALNLDVVGSMGGDENE</sequence>
<evidence type="ECO:0000313" key="1">
    <source>
        <dbReference type="EMBL" id="MCI93596.1"/>
    </source>
</evidence>
<accession>A0A392VZH1</accession>
<name>A0A392VZH1_9FABA</name>
<dbReference type="AlphaFoldDB" id="A0A392VZH1"/>